<keyword evidence="2" id="KW-0963">Cytoplasm</keyword>
<dbReference type="PANTHER" id="PTHR18947">
    <property type="entry name" value="HOOK PROTEINS"/>
    <property type="match status" value="1"/>
</dbReference>
<keyword evidence="9" id="KW-1185">Reference proteome</keyword>
<evidence type="ECO:0000256" key="1">
    <source>
        <dbReference type="ARBA" id="ARBA00004496"/>
    </source>
</evidence>
<dbReference type="InterPro" id="IPR008636">
    <property type="entry name" value="Hook_C"/>
</dbReference>
<feature type="coiled-coil region" evidence="4">
    <location>
        <begin position="793"/>
        <end position="827"/>
    </location>
</feature>
<comment type="caution">
    <text evidence="8">The sequence shown here is derived from an EMBL/GenBank/DDBJ whole genome shotgun (WGS) entry which is preliminary data.</text>
</comment>
<evidence type="ECO:0000259" key="6">
    <source>
        <dbReference type="Pfam" id="PF05622"/>
    </source>
</evidence>
<feature type="compositionally biased region" description="Polar residues" evidence="5">
    <location>
        <begin position="172"/>
        <end position="205"/>
    </location>
</feature>
<evidence type="ECO:0000313" key="9">
    <source>
        <dbReference type="Proteomes" id="UP000794436"/>
    </source>
</evidence>
<feature type="coiled-coil region" evidence="4">
    <location>
        <begin position="284"/>
        <end position="414"/>
    </location>
</feature>
<dbReference type="EMBL" id="SPLM01000037">
    <property type="protein sequence ID" value="TMW65551.1"/>
    <property type="molecule type" value="Genomic_DNA"/>
</dbReference>
<evidence type="ECO:0000256" key="5">
    <source>
        <dbReference type="SAM" id="MobiDB-lite"/>
    </source>
</evidence>
<gene>
    <name evidence="8" type="ORF">Poli38472_008193</name>
</gene>
<dbReference type="GO" id="GO:0005737">
    <property type="term" value="C:cytoplasm"/>
    <property type="evidence" value="ECO:0007669"/>
    <property type="project" value="UniProtKB-SubCell"/>
</dbReference>
<organism evidence="8 9">
    <name type="scientific">Pythium oligandrum</name>
    <name type="common">Mycoparasitic fungus</name>
    <dbReference type="NCBI Taxonomy" id="41045"/>
    <lineage>
        <taxon>Eukaryota</taxon>
        <taxon>Sar</taxon>
        <taxon>Stramenopiles</taxon>
        <taxon>Oomycota</taxon>
        <taxon>Peronosporomycetes</taxon>
        <taxon>Pythiales</taxon>
        <taxon>Pythiaceae</taxon>
        <taxon>Pythium</taxon>
    </lineage>
</organism>
<dbReference type="PANTHER" id="PTHR18947:SF28">
    <property type="entry name" value="GIRDIN, ISOFORM A"/>
    <property type="match status" value="1"/>
</dbReference>
<dbReference type="Gene3D" id="1.10.418.10">
    <property type="entry name" value="Calponin-like domain"/>
    <property type="match status" value="1"/>
</dbReference>
<dbReference type="GO" id="GO:0005815">
    <property type="term" value="C:microtubule organizing center"/>
    <property type="evidence" value="ECO:0007669"/>
    <property type="project" value="TreeGrafter"/>
</dbReference>
<feature type="coiled-coil region" evidence="4">
    <location>
        <begin position="223"/>
        <end position="257"/>
    </location>
</feature>
<dbReference type="InterPro" id="IPR043936">
    <property type="entry name" value="HOOK_N"/>
</dbReference>
<dbReference type="GO" id="GO:0030705">
    <property type="term" value="P:cytoskeleton-dependent intracellular transport"/>
    <property type="evidence" value="ECO:0007669"/>
    <property type="project" value="InterPro"/>
</dbReference>
<evidence type="ECO:0000256" key="3">
    <source>
        <dbReference type="ARBA" id="ARBA00023054"/>
    </source>
</evidence>
<dbReference type="SUPFAM" id="SSF116907">
    <property type="entry name" value="Hook domain"/>
    <property type="match status" value="1"/>
</dbReference>
<dbReference type="GO" id="GO:0051959">
    <property type="term" value="F:dynein light intermediate chain binding"/>
    <property type="evidence" value="ECO:0007669"/>
    <property type="project" value="TreeGrafter"/>
</dbReference>
<dbReference type="GO" id="GO:0008017">
    <property type="term" value="F:microtubule binding"/>
    <property type="evidence" value="ECO:0007669"/>
    <property type="project" value="InterPro"/>
</dbReference>
<evidence type="ECO:0008006" key="10">
    <source>
        <dbReference type="Google" id="ProtNLM"/>
    </source>
</evidence>
<dbReference type="AlphaFoldDB" id="A0A8K1FK20"/>
<feature type="domain" description="HOOK N-terminal" evidence="7">
    <location>
        <begin position="94"/>
        <end position="153"/>
    </location>
</feature>
<evidence type="ECO:0000313" key="8">
    <source>
        <dbReference type="EMBL" id="TMW65551.1"/>
    </source>
</evidence>
<feature type="compositionally biased region" description="Polar residues" evidence="5">
    <location>
        <begin position="982"/>
        <end position="994"/>
    </location>
</feature>
<feature type="region of interest" description="Disordered" evidence="5">
    <location>
        <begin position="168"/>
        <end position="211"/>
    </location>
</feature>
<dbReference type="OrthoDB" id="49395at2759"/>
<feature type="coiled-coil region" evidence="4">
    <location>
        <begin position="645"/>
        <end position="756"/>
    </location>
</feature>
<accession>A0A8K1FK20</accession>
<reference evidence="8" key="1">
    <citation type="submission" date="2019-03" db="EMBL/GenBank/DDBJ databases">
        <title>Long read genome sequence of the mycoparasitic Pythium oligandrum ATCC 38472 isolated from sugarbeet rhizosphere.</title>
        <authorList>
            <person name="Gaulin E."/>
        </authorList>
    </citation>
    <scope>NUCLEOTIDE SEQUENCE</scope>
    <source>
        <strain evidence="8">ATCC 38472_TT</strain>
    </source>
</reference>
<evidence type="ECO:0000259" key="7">
    <source>
        <dbReference type="Pfam" id="PF19047"/>
    </source>
</evidence>
<feature type="region of interest" description="Disordered" evidence="5">
    <location>
        <begin position="973"/>
        <end position="1117"/>
    </location>
</feature>
<proteinExistence type="predicted"/>
<feature type="compositionally biased region" description="Basic and acidic residues" evidence="5">
    <location>
        <begin position="1107"/>
        <end position="1117"/>
    </location>
</feature>
<dbReference type="Pfam" id="PF19047">
    <property type="entry name" value="HOOK_N"/>
    <property type="match status" value="1"/>
</dbReference>
<dbReference type="GO" id="GO:0031122">
    <property type="term" value="P:cytoplasmic microtubule organization"/>
    <property type="evidence" value="ECO:0007669"/>
    <property type="project" value="InterPro"/>
</dbReference>
<feature type="coiled-coil region" evidence="4">
    <location>
        <begin position="462"/>
        <end position="595"/>
    </location>
</feature>
<name>A0A8K1FK20_PYTOL</name>
<feature type="domain" description="Hook C-terminal" evidence="6">
    <location>
        <begin position="225"/>
        <end position="596"/>
    </location>
</feature>
<sequence>MVSASPGARADGDLMATTEIAEAASIAAWLRFYVEKDGHQQTQRIALTVLELLRVAFPVIYEDVLAANAGALDGREWSIIVMLLEAFYETSLGIDKALLVEISTMEDASQHPELVKLLEFVLGAVVQSDEKARFVRDIMIMDDAVQVDIMAVIERVLSHAANPTAAAAMSEPVSSEASDVTTQQRGPSSPATSTNGRVDSPSSARSPLHLSRNAEFDRLKRENGVLKDENAHFSKELEQLESKYQHANAENATLVSSIQELKLQSEIDLLKKERTIRNYFDDRIQTLQQDLDTALSQLEEKTTVAKEVSELRDEIDLLRPAADKLAKAEAMLAKYKTKIEELTSAKEKLRRTEEANSELVEKNLALESQVAKAASLQRKLADAKDANTTIQFRVSELEAQLSRQGAELDAKRQECEVSAAALHEAAVLNQQLQETVDHQLQGSGGSYGPASVGVGDGMSELNPELMQKLARLEHENATLKSQIDGSTSDRIDSLLDEIDDLTRLKKSFESKYFETSDLLKSTQAELKNEQVRVSDWEATYTKQSEELAEMTQDRNATLDLLQQAKIAISELESIKLSLERNVADLQARQKELEDDRQRRLAHIASATEDLRRTTETLYMTNERKSCLEEDVLAHEMARAEELHVRQQLSATINALELHNQSLEDQIDTMNGNIARLEERVDEMVVAAQEKQEEYEVLSDSLKRTQEDLSVSQSTCTDLEESLSNLRDEKEVVSFNLEAAKKELQVLADEKSETIAHMTGLARTTKERFESHEAKLRETVKLQLDANRRLMEVNQAVKEKLMHKEAQNTQLENAVTRLESRVMLLEREKTHYSTEEGRKWETAKDVGSFSPELNSHLTQIMAELDKLRKEHMDLEHRHYKCRSDSQTGGGSDVSKNYYLDRVRQLQLAKAQEEDKKRELLLVNAKLIQDQKQYQVKHALAVQEVQQLKEKTHTWMLRDERRRKEVEQLKERIQQLEQDKERMQTSNIVKDVSSASGPPLDPASTESPLAPEESNDTAEATLPETPQRPAQDDEQENIPPFNDSSAQQTSDRKRKLDIDEDPTEQVDTLTLDSVIKPLAVDPSIQRRDHNRGKRRLSHFITNRPAMSEEAEKPSECQQQ</sequence>
<dbReference type="InterPro" id="IPR036872">
    <property type="entry name" value="CH_dom_sf"/>
</dbReference>
<dbReference type="Pfam" id="PF05622">
    <property type="entry name" value="HOOK"/>
    <property type="match status" value="1"/>
</dbReference>
<keyword evidence="3 4" id="KW-0175">Coiled coil</keyword>
<comment type="subcellular location">
    <subcellularLocation>
        <location evidence="1">Cytoplasm</location>
    </subcellularLocation>
</comment>
<protein>
    <recommendedName>
        <fullName evidence="10">HOOK N-terminal domain-containing protein</fullName>
    </recommendedName>
</protein>
<evidence type="ECO:0000256" key="2">
    <source>
        <dbReference type="ARBA" id="ARBA00022490"/>
    </source>
</evidence>
<feature type="compositionally biased region" description="Basic residues" evidence="5">
    <location>
        <begin position="1086"/>
        <end position="1095"/>
    </location>
</feature>
<evidence type="ECO:0000256" key="4">
    <source>
        <dbReference type="SAM" id="Coils"/>
    </source>
</evidence>
<dbReference type="Proteomes" id="UP000794436">
    <property type="component" value="Unassembled WGS sequence"/>
</dbReference>